<protein>
    <recommendedName>
        <fullName evidence="6">C2H2-type domain-containing protein</fullName>
    </recommendedName>
</protein>
<name>V5BK09_TRYCR</name>
<accession>V5BK09</accession>
<dbReference type="EMBL" id="AYLP01000044">
    <property type="protein sequence ID" value="ESS66477.1"/>
    <property type="molecule type" value="Genomic_DNA"/>
</dbReference>
<feature type="region of interest" description="Disordered" evidence="1">
    <location>
        <begin position="99"/>
        <end position="119"/>
    </location>
</feature>
<dbReference type="OrthoDB" id="6277246at2759"/>
<keyword evidence="2" id="KW-1133">Transmembrane helix</keyword>
<feature type="chain" id="PRO_5004731405" description="C2H2-type domain-containing protein" evidence="3">
    <location>
        <begin position="24"/>
        <end position="505"/>
    </location>
</feature>
<evidence type="ECO:0000313" key="4">
    <source>
        <dbReference type="EMBL" id="ESS66477.1"/>
    </source>
</evidence>
<keyword evidence="2" id="KW-0812">Transmembrane</keyword>
<dbReference type="Proteomes" id="UP000017861">
    <property type="component" value="Unassembled WGS sequence"/>
</dbReference>
<organism evidence="4 5">
    <name type="scientific">Trypanosoma cruzi Dm28c</name>
    <dbReference type="NCBI Taxonomy" id="1416333"/>
    <lineage>
        <taxon>Eukaryota</taxon>
        <taxon>Discoba</taxon>
        <taxon>Euglenozoa</taxon>
        <taxon>Kinetoplastea</taxon>
        <taxon>Metakinetoplastina</taxon>
        <taxon>Trypanosomatida</taxon>
        <taxon>Trypanosomatidae</taxon>
        <taxon>Trypanosoma</taxon>
        <taxon>Schizotrypanum</taxon>
    </lineage>
</organism>
<evidence type="ECO:0000256" key="2">
    <source>
        <dbReference type="SAM" id="Phobius"/>
    </source>
</evidence>
<keyword evidence="2" id="KW-0472">Membrane</keyword>
<dbReference type="VEuPathDB" id="TriTrypDB:TCDM_04828"/>
<comment type="caution">
    <text evidence="4">The sequence shown here is derived from an EMBL/GenBank/DDBJ whole genome shotgun (WGS) entry which is preliminary data.</text>
</comment>
<feature type="compositionally biased region" description="Polar residues" evidence="1">
    <location>
        <begin position="99"/>
        <end position="113"/>
    </location>
</feature>
<dbReference type="Gene3D" id="3.30.40.10">
    <property type="entry name" value="Zinc/RING finger domain, C3HC4 (zinc finger)"/>
    <property type="match status" value="1"/>
</dbReference>
<evidence type="ECO:0000256" key="1">
    <source>
        <dbReference type="SAM" id="MobiDB-lite"/>
    </source>
</evidence>
<feature type="region of interest" description="Disordered" evidence="1">
    <location>
        <begin position="474"/>
        <end position="505"/>
    </location>
</feature>
<proteinExistence type="predicted"/>
<evidence type="ECO:0008006" key="6">
    <source>
        <dbReference type="Google" id="ProtNLM"/>
    </source>
</evidence>
<dbReference type="PROSITE" id="PS51257">
    <property type="entry name" value="PROKAR_LIPOPROTEIN"/>
    <property type="match status" value="1"/>
</dbReference>
<feature type="region of interest" description="Disordered" evidence="1">
    <location>
        <begin position="338"/>
        <end position="393"/>
    </location>
</feature>
<feature type="transmembrane region" description="Helical" evidence="2">
    <location>
        <begin position="55"/>
        <end position="83"/>
    </location>
</feature>
<dbReference type="InterPro" id="IPR013083">
    <property type="entry name" value="Znf_RING/FYVE/PHD"/>
</dbReference>
<evidence type="ECO:0000313" key="5">
    <source>
        <dbReference type="Proteomes" id="UP000017861"/>
    </source>
</evidence>
<dbReference type="AlphaFoldDB" id="V5BK09"/>
<sequence>MRKRRCTILSLFFLAACLRFSSLWPGVWECTEGSVCILLCICVCVCVSPTTFCMPHFFCCCLLISLFFFSFTSLLFFLCVCFVRRGMRGSEMKKHYSDTAVSGTTGGESSAPSKETPVAKRSLLPASIRTCPYCRRLGSAAHIMRCGQEIVSCPDCGVGVEAAKLGAHAAYTCSKRTKTTPCLGCGASFSPFDMREHLMNACPGSRFLCAGCGQTFLTATEYVTHLYSPEEGCRVVTPEAKRGEELPFPIETKEANGKASSGRGSAGNEIMMKVGQGKAPLIVQPPMQLGCPVGASAEPRSLNAVEVEVDEHESNSVRRASETVTPMPRQNLSKFLRQREVSPHRCGKSLDDGRNVQGARLSPAVGTSGHSLSRDREHLNSKQTPTSVPGGHFHARSRRFMKELQDQHDTMTKARQMYYHTVVASAPRLATAELRARRIEKEKPRAVTPYTALHAMQQPKKSDGLLRHGMARGIRGASAHQPPRRHASCPPGRRLSTTLMPAKKS</sequence>
<feature type="signal peptide" evidence="3">
    <location>
        <begin position="1"/>
        <end position="23"/>
    </location>
</feature>
<feature type="compositionally biased region" description="Basic and acidic residues" evidence="1">
    <location>
        <begin position="338"/>
        <end position="354"/>
    </location>
</feature>
<reference evidence="4 5" key="1">
    <citation type="journal article" date="2014" name="Genome Announc.">
        <title>Trypanosoma cruzi Clone Dm28c Draft Genome Sequence.</title>
        <authorList>
            <person name="Grisard E.C."/>
            <person name="Teixeira S.M."/>
            <person name="de Almeida L.G."/>
            <person name="Stoco P.H."/>
            <person name="Gerber A.L."/>
            <person name="Talavera-Lopez C."/>
            <person name="Lima O.C."/>
            <person name="Andersson B."/>
            <person name="de Vasconcelos A.T."/>
        </authorList>
    </citation>
    <scope>NUCLEOTIDE SEQUENCE [LARGE SCALE GENOMIC DNA]</scope>
    <source>
        <strain evidence="4 5">Dm28c</strain>
    </source>
</reference>
<evidence type="ECO:0000256" key="3">
    <source>
        <dbReference type="SAM" id="SignalP"/>
    </source>
</evidence>
<keyword evidence="3" id="KW-0732">Signal</keyword>
<gene>
    <name evidence="4" type="ORF">TCDM_04828</name>
</gene>